<proteinExistence type="predicted"/>
<dbReference type="WBParaSite" id="HPBE_0002492201-mRNA-1">
    <property type="protein sequence ID" value="HPBE_0002492201-mRNA-1"/>
    <property type="gene ID" value="HPBE_0002492201"/>
</dbReference>
<accession>A0A183GQF2</accession>
<dbReference type="Gene3D" id="3.40.50.720">
    <property type="entry name" value="NAD(P)-binding Rossmann-like Domain"/>
    <property type="match status" value="1"/>
</dbReference>
<evidence type="ECO:0000313" key="1">
    <source>
        <dbReference type="EMBL" id="VDP48075.1"/>
    </source>
</evidence>
<dbReference type="GO" id="GO:0005739">
    <property type="term" value="C:mitochondrion"/>
    <property type="evidence" value="ECO:0007669"/>
    <property type="project" value="TreeGrafter"/>
</dbReference>
<dbReference type="Proteomes" id="UP000050761">
    <property type="component" value="Unassembled WGS sequence"/>
</dbReference>
<gene>
    <name evidence="1" type="ORF">HPBE_LOCUS24921</name>
</gene>
<evidence type="ECO:0000313" key="2">
    <source>
        <dbReference type="Proteomes" id="UP000050761"/>
    </source>
</evidence>
<dbReference type="AlphaFoldDB" id="A0A183GQF2"/>
<reference evidence="1 2" key="1">
    <citation type="submission" date="2018-11" db="EMBL/GenBank/DDBJ databases">
        <authorList>
            <consortium name="Pathogen Informatics"/>
        </authorList>
    </citation>
    <scope>NUCLEOTIDE SEQUENCE [LARGE SCALE GENOMIC DNA]</scope>
</reference>
<dbReference type="GO" id="GO:0009247">
    <property type="term" value="P:glycolipid biosynthetic process"/>
    <property type="evidence" value="ECO:0007669"/>
    <property type="project" value="TreeGrafter"/>
</dbReference>
<dbReference type="EMBL" id="UZAH01037075">
    <property type="protein sequence ID" value="VDP48075.1"/>
    <property type="molecule type" value="Genomic_DNA"/>
</dbReference>
<dbReference type="InterPro" id="IPR051276">
    <property type="entry name" value="Saccharopine_DH-like_oxidrdct"/>
</dbReference>
<dbReference type="GO" id="GO:0005886">
    <property type="term" value="C:plasma membrane"/>
    <property type="evidence" value="ECO:0007669"/>
    <property type="project" value="TreeGrafter"/>
</dbReference>
<name>A0A183GQF2_HELPZ</name>
<dbReference type="SUPFAM" id="SSF51735">
    <property type="entry name" value="NAD(P)-binding Rossmann-fold domains"/>
    <property type="match status" value="1"/>
</dbReference>
<dbReference type="InterPro" id="IPR036291">
    <property type="entry name" value="NAD(P)-bd_dom_sf"/>
</dbReference>
<dbReference type="PANTHER" id="PTHR12286">
    <property type="entry name" value="SACCHAROPINE DEHYDROGENASE-LIKE OXIDOREDUCTASE"/>
    <property type="match status" value="1"/>
</dbReference>
<organism evidence="2 3">
    <name type="scientific">Heligmosomoides polygyrus</name>
    <name type="common">Parasitic roundworm</name>
    <dbReference type="NCBI Taxonomy" id="6339"/>
    <lineage>
        <taxon>Eukaryota</taxon>
        <taxon>Metazoa</taxon>
        <taxon>Ecdysozoa</taxon>
        <taxon>Nematoda</taxon>
        <taxon>Chromadorea</taxon>
        <taxon>Rhabditida</taxon>
        <taxon>Rhabditina</taxon>
        <taxon>Rhabditomorpha</taxon>
        <taxon>Strongyloidea</taxon>
        <taxon>Heligmosomidae</taxon>
        <taxon>Heligmosomoides</taxon>
    </lineage>
</organism>
<dbReference type="PANTHER" id="PTHR12286:SF5">
    <property type="entry name" value="SACCHAROPINE DEHYDROGENASE-LIKE OXIDOREDUCTASE"/>
    <property type="match status" value="1"/>
</dbReference>
<keyword evidence="2" id="KW-1185">Reference proteome</keyword>
<evidence type="ECO:0000313" key="3">
    <source>
        <dbReference type="WBParaSite" id="HPBE_0002492201-mRNA-1"/>
    </source>
</evidence>
<dbReference type="OrthoDB" id="10268090at2759"/>
<sequence>MQRYDLVIYGATGFTGAYILERLVTSEHYKGLEIAVAGRNHAKLMETLEAVSKKTDKGILFQYRLYGESVVKAAVENGASHIDISGEPAFLEKMQMLYGEKAKENVSPSEFKLIFDSVAHCSGFF</sequence>
<reference evidence="3" key="2">
    <citation type="submission" date="2019-09" db="UniProtKB">
        <authorList>
            <consortium name="WormBaseParasite"/>
        </authorList>
    </citation>
    <scope>IDENTIFICATION</scope>
</reference>
<accession>A0A3P8EX91</accession>
<dbReference type="GO" id="GO:0005811">
    <property type="term" value="C:lipid droplet"/>
    <property type="evidence" value="ECO:0007669"/>
    <property type="project" value="TreeGrafter"/>
</dbReference>
<protein>
    <submittedName>
        <fullName evidence="3">Sacchrp_dh_NADP domain-containing protein</fullName>
    </submittedName>
</protein>